<dbReference type="AlphaFoldDB" id="A0AA35KD76"/>
<gene>
    <name evidence="1" type="ORF">PODLI_1B000578</name>
</gene>
<evidence type="ECO:0000313" key="1">
    <source>
        <dbReference type="EMBL" id="CAI5775950.1"/>
    </source>
</evidence>
<accession>A0AA35KD76</accession>
<reference evidence="1" key="1">
    <citation type="submission" date="2022-12" db="EMBL/GenBank/DDBJ databases">
        <authorList>
            <person name="Alioto T."/>
            <person name="Alioto T."/>
            <person name="Gomez Garrido J."/>
        </authorList>
    </citation>
    <scope>NUCLEOTIDE SEQUENCE</scope>
</reference>
<sequence length="188" mass="20697">MRSFTHWKLLEAPFIGSLDPGVAHGLLLRSLAIFFDFVLVTVLESQPYLEVAKPFGDARSSSAFGMELNRDVSEMAWRTVGQDDNSKLGAITNSSSNFLYQMYEVVRRISLECPVAVVTARKILQKFEEVASKIDGDLLTLSNVGIASNLRKDLGRSDSFPLSVIGDSTNSLGSKERAAPILVFRSCF</sequence>
<evidence type="ECO:0000313" key="2">
    <source>
        <dbReference type="Proteomes" id="UP001178461"/>
    </source>
</evidence>
<dbReference type="Proteomes" id="UP001178461">
    <property type="component" value="Chromosome 5"/>
</dbReference>
<proteinExistence type="predicted"/>
<protein>
    <submittedName>
        <fullName evidence="1">Uncharacterized protein</fullName>
    </submittedName>
</protein>
<organism evidence="1 2">
    <name type="scientific">Podarcis lilfordi</name>
    <name type="common">Lilford's wall lizard</name>
    <dbReference type="NCBI Taxonomy" id="74358"/>
    <lineage>
        <taxon>Eukaryota</taxon>
        <taxon>Metazoa</taxon>
        <taxon>Chordata</taxon>
        <taxon>Craniata</taxon>
        <taxon>Vertebrata</taxon>
        <taxon>Euteleostomi</taxon>
        <taxon>Lepidosauria</taxon>
        <taxon>Squamata</taxon>
        <taxon>Bifurcata</taxon>
        <taxon>Unidentata</taxon>
        <taxon>Episquamata</taxon>
        <taxon>Laterata</taxon>
        <taxon>Lacertibaenia</taxon>
        <taxon>Lacertidae</taxon>
        <taxon>Podarcis</taxon>
    </lineage>
</organism>
<dbReference type="EMBL" id="OX395130">
    <property type="protein sequence ID" value="CAI5775950.1"/>
    <property type="molecule type" value="Genomic_DNA"/>
</dbReference>
<name>A0AA35KD76_9SAUR</name>
<keyword evidence="2" id="KW-1185">Reference proteome</keyword>